<keyword evidence="3 7" id="KW-0963">Cytoplasm</keyword>
<dbReference type="CDD" id="cd02440">
    <property type="entry name" value="AdoMet_MTases"/>
    <property type="match status" value="1"/>
</dbReference>
<dbReference type="Pfam" id="PF01135">
    <property type="entry name" value="PCMT"/>
    <property type="match status" value="1"/>
</dbReference>
<dbReference type="FunFam" id="3.40.50.150:FF:000010">
    <property type="entry name" value="Protein-L-isoaspartate O-methyltransferase"/>
    <property type="match status" value="1"/>
</dbReference>
<dbReference type="SUPFAM" id="SSF53335">
    <property type="entry name" value="S-adenosyl-L-methionine-dependent methyltransferases"/>
    <property type="match status" value="1"/>
</dbReference>
<dbReference type="PROSITE" id="PS01279">
    <property type="entry name" value="PCMT"/>
    <property type="match status" value="1"/>
</dbReference>
<keyword evidence="6 7" id="KW-0949">S-adenosyl-L-methionine</keyword>
<dbReference type="GO" id="GO:0030091">
    <property type="term" value="P:protein repair"/>
    <property type="evidence" value="ECO:0007669"/>
    <property type="project" value="UniProtKB-UniRule"/>
</dbReference>
<dbReference type="PANTHER" id="PTHR11579">
    <property type="entry name" value="PROTEIN-L-ISOASPARTATE O-METHYLTRANSFERASE"/>
    <property type="match status" value="1"/>
</dbReference>
<dbReference type="HAMAP" id="MF_00090">
    <property type="entry name" value="PIMT"/>
    <property type="match status" value="1"/>
</dbReference>
<protein>
    <recommendedName>
        <fullName evidence="7">Protein-L-isoaspartate O-methyltransferase</fullName>
        <ecNumber evidence="7">2.1.1.77</ecNumber>
    </recommendedName>
    <alternativeName>
        <fullName evidence="7">L-isoaspartyl protein carboxyl methyltransferase</fullName>
    </alternativeName>
    <alternativeName>
        <fullName evidence="7">Protein L-isoaspartyl methyltransferase</fullName>
    </alternativeName>
    <alternativeName>
        <fullName evidence="7">Protein-beta-aspartate methyltransferase</fullName>
        <shortName evidence="7">PIMT</shortName>
    </alternativeName>
</protein>
<evidence type="ECO:0000313" key="8">
    <source>
        <dbReference type="EMBL" id="RST30282.1"/>
    </source>
</evidence>
<keyword evidence="4 7" id="KW-0489">Methyltransferase</keyword>
<evidence type="ECO:0000256" key="1">
    <source>
        <dbReference type="ARBA" id="ARBA00004496"/>
    </source>
</evidence>
<dbReference type="GO" id="GO:0005737">
    <property type="term" value="C:cytoplasm"/>
    <property type="evidence" value="ECO:0007669"/>
    <property type="project" value="UniProtKB-SubCell"/>
</dbReference>
<name>A0A3R9YLK2_9SPHN</name>
<dbReference type="PANTHER" id="PTHR11579:SF0">
    <property type="entry name" value="PROTEIN-L-ISOASPARTATE(D-ASPARTATE) O-METHYLTRANSFERASE"/>
    <property type="match status" value="1"/>
</dbReference>
<dbReference type="Gene3D" id="3.40.50.150">
    <property type="entry name" value="Vaccinia Virus protein VP39"/>
    <property type="match status" value="1"/>
</dbReference>
<dbReference type="NCBIfam" id="TIGR00080">
    <property type="entry name" value="pimt"/>
    <property type="match status" value="1"/>
</dbReference>
<comment type="caution">
    <text evidence="8">The sequence shown here is derived from an EMBL/GenBank/DDBJ whole genome shotgun (WGS) entry which is preliminary data.</text>
</comment>
<reference evidence="8 9" key="1">
    <citation type="submission" date="2018-12" db="EMBL/GenBank/DDBJ databases">
        <title>Sphingomonas sp. HMF7854 Genome sequencing and assembly.</title>
        <authorList>
            <person name="Cha I."/>
            <person name="Kang H."/>
            <person name="Kim H."/>
            <person name="Kang J."/>
            <person name="Joh K."/>
        </authorList>
    </citation>
    <scope>NUCLEOTIDE SEQUENCE [LARGE SCALE GENOMIC DNA]</scope>
    <source>
        <strain evidence="8 9">HMF7854</strain>
    </source>
</reference>
<sequence length="216" mass="22804">MGSRPDLDSARRRMVAEQIEGRGIRDPVLLAAFRTVPRELFVAPELAERAYDDSPLPIACGQTISQPYIVARMIEAARVGPGDRVLEVGSGSGYAAAVLALLAREVVGIERHPELCRLAEWRLRGLGLANGCIVGGDGARGWPSAAPFDAIIGSACGPDLPRAWLDQLASGGAIVAPVGVGGGEQRLVRQWRSGHGGWARDDLGPVRFVPLVEGDG</sequence>
<gene>
    <name evidence="7" type="primary">pcm</name>
    <name evidence="8" type="ORF">HMF7854_05190</name>
</gene>
<evidence type="ECO:0000256" key="3">
    <source>
        <dbReference type="ARBA" id="ARBA00022490"/>
    </source>
</evidence>
<comment type="function">
    <text evidence="7">Catalyzes the methyl esterification of L-isoaspartyl residues in peptides and proteins that result from spontaneous decomposition of normal L-aspartyl and L-asparaginyl residues. It plays a role in the repair and/or degradation of damaged proteins.</text>
</comment>
<dbReference type="GO" id="GO:0004719">
    <property type="term" value="F:protein-L-isoaspartate (D-aspartate) O-methyltransferase activity"/>
    <property type="evidence" value="ECO:0007669"/>
    <property type="project" value="UniProtKB-UniRule"/>
</dbReference>
<dbReference type="GO" id="GO:0032259">
    <property type="term" value="P:methylation"/>
    <property type="evidence" value="ECO:0007669"/>
    <property type="project" value="UniProtKB-KW"/>
</dbReference>
<dbReference type="InterPro" id="IPR029063">
    <property type="entry name" value="SAM-dependent_MTases_sf"/>
</dbReference>
<dbReference type="NCBIfam" id="NF001453">
    <property type="entry name" value="PRK00312.1"/>
    <property type="match status" value="1"/>
</dbReference>
<organism evidence="8 9">
    <name type="scientific">Sphingomonas ginkgonis</name>
    <dbReference type="NCBI Taxonomy" id="2315330"/>
    <lineage>
        <taxon>Bacteria</taxon>
        <taxon>Pseudomonadati</taxon>
        <taxon>Pseudomonadota</taxon>
        <taxon>Alphaproteobacteria</taxon>
        <taxon>Sphingomonadales</taxon>
        <taxon>Sphingomonadaceae</taxon>
        <taxon>Sphingomonas</taxon>
    </lineage>
</organism>
<evidence type="ECO:0000256" key="2">
    <source>
        <dbReference type="ARBA" id="ARBA00005369"/>
    </source>
</evidence>
<comment type="similarity">
    <text evidence="2 7">Belongs to the methyltransferase superfamily. L-isoaspartyl/D-aspartyl protein methyltransferase family.</text>
</comment>
<evidence type="ECO:0000256" key="6">
    <source>
        <dbReference type="ARBA" id="ARBA00022691"/>
    </source>
</evidence>
<proteinExistence type="inferred from homology"/>
<dbReference type="RefSeq" id="WP_126718114.1">
    <property type="nucleotide sequence ID" value="NZ_RWJF01000001.1"/>
</dbReference>
<comment type="catalytic activity">
    <reaction evidence="7">
        <text>[protein]-L-isoaspartate + S-adenosyl-L-methionine = [protein]-L-isoaspartate alpha-methyl ester + S-adenosyl-L-homocysteine</text>
        <dbReference type="Rhea" id="RHEA:12705"/>
        <dbReference type="Rhea" id="RHEA-COMP:12143"/>
        <dbReference type="Rhea" id="RHEA-COMP:12144"/>
        <dbReference type="ChEBI" id="CHEBI:57856"/>
        <dbReference type="ChEBI" id="CHEBI:59789"/>
        <dbReference type="ChEBI" id="CHEBI:90596"/>
        <dbReference type="ChEBI" id="CHEBI:90598"/>
        <dbReference type="EC" id="2.1.1.77"/>
    </reaction>
</comment>
<dbReference type="OrthoDB" id="9810066at2"/>
<evidence type="ECO:0000256" key="5">
    <source>
        <dbReference type="ARBA" id="ARBA00022679"/>
    </source>
</evidence>
<dbReference type="EC" id="2.1.1.77" evidence="7"/>
<comment type="subcellular location">
    <subcellularLocation>
        <location evidence="1 7">Cytoplasm</location>
    </subcellularLocation>
</comment>
<feature type="active site" evidence="7">
    <location>
        <position position="65"/>
    </location>
</feature>
<dbReference type="EMBL" id="RWJF01000001">
    <property type="protein sequence ID" value="RST30282.1"/>
    <property type="molecule type" value="Genomic_DNA"/>
</dbReference>
<dbReference type="AlphaFoldDB" id="A0A3R9YLK2"/>
<keyword evidence="5 7" id="KW-0808">Transferase</keyword>
<evidence type="ECO:0000256" key="4">
    <source>
        <dbReference type="ARBA" id="ARBA00022603"/>
    </source>
</evidence>
<evidence type="ECO:0000256" key="7">
    <source>
        <dbReference type="HAMAP-Rule" id="MF_00090"/>
    </source>
</evidence>
<dbReference type="InterPro" id="IPR000682">
    <property type="entry name" value="PCMT"/>
</dbReference>
<keyword evidence="9" id="KW-1185">Reference proteome</keyword>
<evidence type="ECO:0000313" key="9">
    <source>
        <dbReference type="Proteomes" id="UP000274661"/>
    </source>
</evidence>
<dbReference type="Proteomes" id="UP000274661">
    <property type="component" value="Unassembled WGS sequence"/>
</dbReference>
<accession>A0A3R9YLK2</accession>